<comment type="caution">
    <text evidence="2">The sequence shown here is derived from an EMBL/GenBank/DDBJ whole genome shotgun (WGS) entry which is preliminary data.</text>
</comment>
<accession>A0A7X2N0J4</accession>
<dbReference type="Proteomes" id="UP000460287">
    <property type="component" value="Unassembled WGS sequence"/>
</dbReference>
<evidence type="ECO:0008006" key="4">
    <source>
        <dbReference type="Google" id="ProtNLM"/>
    </source>
</evidence>
<reference evidence="2 3" key="1">
    <citation type="submission" date="2019-08" db="EMBL/GenBank/DDBJ databases">
        <title>In-depth cultivation of the pig gut microbiome towards novel bacterial diversity and tailored functional studies.</title>
        <authorList>
            <person name="Wylensek D."/>
            <person name="Hitch T.C.A."/>
            <person name="Clavel T."/>
        </authorList>
    </citation>
    <scope>NUCLEOTIDE SEQUENCE [LARGE SCALE GENOMIC DNA]</scope>
    <source>
        <strain evidence="2 3">WCA-383-APC-5B</strain>
    </source>
</reference>
<dbReference type="AlphaFoldDB" id="A0A7X2N0J4"/>
<gene>
    <name evidence="2" type="ORF">FYJ33_14390</name>
</gene>
<protein>
    <recommendedName>
        <fullName evidence="4">SIR2-like domain-containing protein</fullName>
    </recommendedName>
</protein>
<dbReference type="EMBL" id="VULX01000034">
    <property type="protein sequence ID" value="MSR92526.1"/>
    <property type="molecule type" value="Genomic_DNA"/>
</dbReference>
<name>A0A7X2N0J4_9CLOT</name>
<sequence length="827" mass="97368">MGESMEITEAIKHIIDGNAILFLGAGFSADAINIDEKEMGDAKELSYKLCDEMNIDRSDDLGRVSQYYINLNKDNEQALVEKLQNSFICKSYRKHHEIIADLPWKRIYTTNYDDVFEKASRVTKYNRIAKTLSNSTENISNTDNVIHLNGYIRTLDVNKLENEFKLITRSYMIEEFKGSNWYGLFNLDISNADAIIFIGTSLKYDIDLQRIFFSYKEIRDKVIFIDKEMVTGEKIDIIGDSSKNELGRVFKIGVENFAKEIEACSLHYKKNEQPFKFRCFLHINDREFEYSKVDIRSLWDLLVIGKIKENVLYSNYTNNKYIFERDKSNEIEKALNDEHSKVIIVHSNLANGKTCFVKYFSENLKKKGNVFFLDRCLDYIDREINEISKIKGMKYIIIENYNYYLDILKKFKPFINSDYKFILTCRTYINESVYYKLNNLMGINENEKYEFSLNGIGENERKHIISLLDESNIWSDLDVDNVDKKNYLIKKICHDNLADVLLYIVKSEVVSSKIKELYEEIAKSDIKKRLLLGVIINTSTPLDLKLSDLILVLGMDNLSSQIKRDKYLNELVDIEENNIKSKSSIFSKNIIATQNLSKDILSIMKDMIINASKLRYGKGNMNILRQLISISNINEILDYKNKQVKRDVVEYFDELKNFNYYKNNNFFWLQYAMACLDDKQYDRASKYFDISYKKSFEKNPNFDTYQIDTQYARYLLEKATYTDEYNDNSYEIFKKAHNILVSTLQKKRGQSYYVFRQVPTYYEFIQKHISGMLSKEKNDIKTLCEEMKEKIEEYLQKNKKRDLEGSVKSAMILLDKCIREIFMSVIE</sequence>
<dbReference type="SUPFAM" id="SSF52467">
    <property type="entry name" value="DHS-like NAD/FAD-binding domain"/>
    <property type="match status" value="1"/>
</dbReference>
<dbReference type="Gene3D" id="3.40.50.1220">
    <property type="entry name" value="TPP-binding domain"/>
    <property type="match status" value="1"/>
</dbReference>
<keyword evidence="3" id="KW-1185">Reference proteome</keyword>
<evidence type="ECO:0000313" key="3">
    <source>
        <dbReference type="Proteomes" id="UP000460287"/>
    </source>
</evidence>
<keyword evidence="1" id="KW-0175">Coiled coil</keyword>
<dbReference type="Pfam" id="PF13289">
    <property type="entry name" value="SIR2_2"/>
    <property type="match status" value="1"/>
</dbReference>
<evidence type="ECO:0000256" key="1">
    <source>
        <dbReference type="SAM" id="Coils"/>
    </source>
</evidence>
<dbReference type="InterPro" id="IPR029035">
    <property type="entry name" value="DHS-like_NAD/FAD-binding_dom"/>
</dbReference>
<proteinExistence type="predicted"/>
<feature type="coiled-coil region" evidence="1">
    <location>
        <begin position="773"/>
        <end position="804"/>
    </location>
</feature>
<organism evidence="2 3">
    <name type="scientific">Inconstantimicrobium porci</name>
    <dbReference type="NCBI Taxonomy" id="2652291"/>
    <lineage>
        <taxon>Bacteria</taxon>
        <taxon>Bacillati</taxon>
        <taxon>Bacillota</taxon>
        <taxon>Clostridia</taxon>
        <taxon>Eubacteriales</taxon>
        <taxon>Clostridiaceae</taxon>
        <taxon>Inconstantimicrobium</taxon>
    </lineage>
</organism>
<evidence type="ECO:0000313" key="2">
    <source>
        <dbReference type="EMBL" id="MSR92526.1"/>
    </source>
</evidence>